<reference evidence="5 6" key="1">
    <citation type="submission" date="2023-04" db="EMBL/GenBank/DDBJ databases">
        <title>Genome of Basidiobolus ranarum AG-B5.</title>
        <authorList>
            <person name="Stajich J.E."/>
            <person name="Carter-House D."/>
            <person name="Gryganskyi A."/>
        </authorList>
    </citation>
    <scope>NUCLEOTIDE SEQUENCE [LARGE SCALE GENOMIC DNA]</scope>
    <source>
        <strain evidence="5 6">AG-B5</strain>
    </source>
</reference>
<dbReference type="EMBL" id="JASJQH010000972">
    <property type="protein sequence ID" value="KAK9762401.1"/>
    <property type="molecule type" value="Genomic_DNA"/>
</dbReference>
<dbReference type="InterPro" id="IPR002509">
    <property type="entry name" value="NODB_dom"/>
</dbReference>
<dbReference type="EC" id="3.5.1.41" evidence="5"/>
<evidence type="ECO:0000256" key="1">
    <source>
        <dbReference type="ARBA" id="ARBA00022723"/>
    </source>
</evidence>
<dbReference type="PROSITE" id="PS51677">
    <property type="entry name" value="NODB"/>
    <property type="match status" value="1"/>
</dbReference>
<dbReference type="PANTHER" id="PTHR10587">
    <property type="entry name" value="GLYCOSYL TRANSFERASE-RELATED"/>
    <property type="match status" value="1"/>
</dbReference>
<dbReference type="Proteomes" id="UP001479436">
    <property type="component" value="Unassembled WGS sequence"/>
</dbReference>
<protein>
    <submittedName>
        <fullName evidence="5">Chitin deacetylase</fullName>
        <ecNumber evidence="5">3.5.1.41</ecNumber>
    </submittedName>
</protein>
<evidence type="ECO:0000256" key="3">
    <source>
        <dbReference type="SAM" id="MobiDB-lite"/>
    </source>
</evidence>
<dbReference type="InterPro" id="IPR050248">
    <property type="entry name" value="Polysacc_deacetylase_ArnD"/>
</dbReference>
<evidence type="ECO:0000256" key="2">
    <source>
        <dbReference type="ARBA" id="ARBA00022801"/>
    </source>
</evidence>
<dbReference type="SUPFAM" id="SSF88713">
    <property type="entry name" value="Glycoside hydrolase/deacetylase"/>
    <property type="match status" value="1"/>
</dbReference>
<proteinExistence type="predicted"/>
<keyword evidence="2 5" id="KW-0378">Hydrolase</keyword>
<keyword evidence="1" id="KW-0479">Metal-binding</keyword>
<name>A0ABR2WLQ5_9FUNG</name>
<dbReference type="PANTHER" id="PTHR10587:SF133">
    <property type="entry name" value="CHITIN DEACETYLASE 1-RELATED"/>
    <property type="match status" value="1"/>
</dbReference>
<evidence type="ECO:0000313" key="5">
    <source>
        <dbReference type="EMBL" id="KAK9762401.1"/>
    </source>
</evidence>
<sequence>YKYQAVNPSRAIQILLHPNCHSGNSINMKFQASSLLAVCIAQAIAQEPLAPVNPSWTKQYDLSKVPIVEPKEVGAGLCPNSDCGPNECEKCWESCGNCARPDDIYGCKKGEWALSFDDGPSEHTAELLDILDAAKVKATFLMVGSQVTQFPDVVKRAFDAGHLIAQHTWSHPHLMSLTNEQIIAEVRSTEDAIFNVTGAKTAFIRPPYGEADDRVKGVLTAMGYHNLLWNMDTLDWDIVAKKQDPAKILESFQKAITEGTYLNAHNDPGFISLQHDLYIETVKKVPEIEKLLAEHGFHFVLANSCNNLPMYQNSKDSNITASATTSIMSTTISTTATSTSRSNSIAPTNATSLSSTTAPTTTTSSIDITKSMTSSSTDATIEAGSKSGVSATQVNSILIIVGAMMGLTSGL</sequence>
<feature type="domain" description="NodB homology" evidence="4">
    <location>
        <begin position="110"/>
        <end position="300"/>
    </location>
</feature>
<evidence type="ECO:0000313" key="6">
    <source>
        <dbReference type="Proteomes" id="UP001479436"/>
    </source>
</evidence>
<accession>A0ABR2WLQ5</accession>
<keyword evidence="6" id="KW-1185">Reference proteome</keyword>
<dbReference type="Gene3D" id="3.20.20.370">
    <property type="entry name" value="Glycoside hydrolase/deacetylase"/>
    <property type="match status" value="1"/>
</dbReference>
<feature type="region of interest" description="Disordered" evidence="3">
    <location>
        <begin position="338"/>
        <end position="371"/>
    </location>
</feature>
<dbReference type="InterPro" id="IPR011330">
    <property type="entry name" value="Glyco_hydro/deAcase_b/a-brl"/>
</dbReference>
<dbReference type="Pfam" id="PF01522">
    <property type="entry name" value="Polysacc_deac_1"/>
    <property type="match status" value="1"/>
</dbReference>
<feature type="non-terminal residue" evidence="5">
    <location>
        <position position="1"/>
    </location>
</feature>
<dbReference type="GO" id="GO:0004099">
    <property type="term" value="F:chitin deacetylase activity"/>
    <property type="evidence" value="ECO:0007669"/>
    <property type="project" value="UniProtKB-EC"/>
</dbReference>
<comment type="caution">
    <text evidence="5">The sequence shown here is derived from an EMBL/GenBank/DDBJ whole genome shotgun (WGS) entry which is preliminary data.</text>
</comment>
<evidence type="ECO:0000259" key="4">
    <source>
        <dbReference type="PROSITE" id="PS51677"/>
    </source>
</evidence>
<gene>
    <name evidence="5" type="primary">CDA2_25</name>
    <name evidence="5" type="ORF">K7432_011889</name>
</gene>
<organism evidence="5 6">
    <name type="scientific">Basidiobolus ranarum</name>
    <dbReference type="NCBI Taxonomy" id="34480"/>
    <lineage>
        <taxon>Eukaryota</taxon>
        <taxon>Fungi</taxon>
        <taxon>Fungi incertae sedis</taxon>
        <taxon>Zoopagomycota</taxon>
        <taxon>Entomophthoromycotina</taxon>
        <taxon>Basidiobolomycetes</taxon>
        <taxon>Basidiobolales</taxon>
        <taxon>Basidiobolaceae</taxon>
        <taxon>Basidiobolus</taxon>
    </lineage>
</organism>